<protein>
    <submittedName>
        <fullName evidence="1">HK97 gp10 family phage protein</fullName>
    </submittedName>
</protein>
<dbReference type="AlphaFoldDB" id="K9EC47"/>
<dbReference type="Pfam" id="PF04883">
    <property type="entry name" value="HK97-gp10_like"/>
    <property type="match status" value="1"/>
</dbReference>
<evidence type="ECO:0000313" key="2">
    <source>
        <dbReference type="Proteomes" id="UP000009875"/>
    </source>
</evidence>
<dbReference type="eggNOG" id="ENOG5030W57">
    <property type="taxonomic scope" value="Bacteria"/>
</dbReference>
<dbReference type="EMBL" id="AGXA01000021">
    <property type="protein sequence ID" value="EKU93366.1"/>
    <property type="molecule type" value="Genomic_DNA"/>
</dbReference>
<evidence type="ECO:0000313" key="1">
    <source>
        <dbReference type="EMBL" id="EKU93366.1"/>
    </source>
</evidence>
<sequence>MKIEMDLKGADELINILDQAGGKAAKQANQVIKNNAEKGMAIAKQKAPVDTRFLKENIVTEYQPKEAIIHARAGYSGYQEFGTRFMSAQPFMRPMMTELQPILLKDLMDVMRGAFA</sequence>
<reference evidence="1 2" key="1">
    <citation type="submission" date="2012-09" db="EMBL/GenBank/DDBJ databases">
        <title>The Genome Sequence of Alloiococcus otitis ATCC 51267.</title>
        <authorList>
            <consortium name="The Broad Institute Genome Sequencing Platform"/>
            <person name="Earl A."/>
            <person name="Ward D."/>
            <person name="Feldgarden M."/>
            <person name="Gevers D."/>
            <person name="Huys G."/>
            <person name="Walker B."/>
            <person name="Young S.K."/>
            <person name="Zeng Q."/>
            <person name="Gargeya S."/>
            <person name="Fitzgerald M."/>
            <person name="Haas B."/>
            <person name="Abouelleil A."/>
            <person name="Alvarado L."/>
            <person name="Arachchi H.M."/>
            <person name="Berlin A.M."/>
            <person name="Chapman S.B."/>
            <person name="Goldberg J."/>
            <person name="Griggs A."/>
            <person name="Gujja S."/>
            <person name="Hansen M."/>
            <person name="Howarth C."/>
            <person name="Imamovic A."/>
            <person name="Larimer J."/>
            <person name="McCowen C."/>
            <person name="Montmayeur A."/>
            <person name="Murphy C."/>
            <person name="Neiman D."/>
            <person name="Pearson M."/>
            <person name="Priest M."/>
            <person name="Roberts A."/>
            <person name="Saif S."/>
            <person name="Shea T."/>
            <person name="Sisk P."/>
            <person name="Sykes S."/>
            <person name="Wortman J."/>
            <person name="Nusbaum C."/>
            <person name="Birren B."/>
        </authorList>
    </citation>
    <scope>NUCLEOTIDE SEQUENCE [LARGE SCALE GENOMIC DNA]</scope>
    <source>
        <strain evidence="1 2">ATCC 51267</strain>
    </source>
</reference>
<dbReference type="STRING" id="883081.HMPREF9698_01114"/>
<dbReference type="InterPro" id="IPR010064">
    <property type="entry name" value="HK97-gp10_tail"/>
</dbReference>
<dbReference type="Proteomes" id="UP000009875">
    <property type="component" value="Unassembled WGS sequence"/>
</dbReference>
<gene>
    <name evidence="1" type="ORF">HMPREF9698_01114</name>
</gene>
<keyword evidence="2" id="KW-1185">Reference proteome</keyword>
<dbReference type="NCBIfam" id="TIGR01725">
    <property type="entry name" value="phge_HK97_gp10"/>
    <property type="match status" value="1"/>
</dbReference>
<proteinExistence type="predicted"/>
<name>K9EC47_9LACT</name>
<accession>K9EC47</accession>
<dbReference type="RefSeq" id="WP_003778211.1">
    <property type="nucleotide sequence ID" value="NZ_JH992959.1"/>
</dbReference>
<organism evidence="1 2">
    <name type="scientific">Alloiococcus otitis ATCC 51267</name>
    <dbReference type="NCBI Taxonomy" id="883081"/>
    <lineage>
        <taxon>Bacteria</taxon>
        <taxon>Bacillati</taxon>
        <taxon>Bacillota</taxon>
        <taxon>Bacilli</taxon>
        <taxon>Lactobacillales</taxon>
        <taxon>Carnobacteriaceae</taxon>
        <taxon>Alloiococcus</taxon>
    </lineage>
</organism>
<dbReference type="HOGENOM" id="CLU_127674_4_1_9"/>
<comment type="caution">
    <text evidence="1">The sequence shown here is derived from an EMBL/GenBank/DDBJ whole genome shotgun (WGS) entry which is preliminary data.</text>
</comment>